<dbReference type="RefSeq" id="XP_013250455.1">
    <property type="nucleotide sequence ID" value="XM_013395001.1"/>
</dbReference>
<dbReference type="VEuPathDB" id="ToxoDB:EAH_00043100"/>
<protein>
    <submittedName>
        <fullName evidence="2">Uncharacterized protein</fullName>
    </submittedName>
</protein>
<keyword evidence="3" id="KW-1185">Reference proteome</keyword>
<evidence type="ECO:0000256" key="1">
    <source>
        <dbReference type="SAM" id="Phobius"/>
    </source>
</evidence>
<dbReference type="GeneID" id="25272380"/>
<gene>
    <name evidence="2" type="ORF">EAH_00043100</name>
</gene>
<keyword evidence="1" id="KW-0472">Membrane</keyword>
<dbReference type="EMBL" id="HG671024">
    <property type="protein sequence ID" value="CDI79439.1"/>
    <property type="molecule type" value="Genomic_DNA"/>
</dbReference>
<reference evidence="2" key="2">
    <citation type="submission" date="2013-10" db="EMBL/GenBank/DDBJ databases">
        <authorList>
            <person name="Aslett M."/>
        </authorList>
    </citation>
    <scope>NUCLEOTIDE SEQUENCE</scope>
    <source>
        <strain evidence="2">Houghton</strain>
    </source>
</reference>
<keyword evidence="1" id="KW-0812">Transmembrane</keyword>
<feature type="transmembrane region" description="Helical" evidence="1">
    <location>
        <begin position="44"/>
        <end position="67"/>
    </location>
</feature>
<evidence type="ECO:0000313" key="2">
    <source>
        <dbReference type="EMBL" id="CDI79439.1"/>
    </source>
</evidence>
<proteinExistence type="predicted"/>
<evidence type="ECO:0000313" key="3">
    <source>
        <dbReference type="Proteomes" id="UP000018050"/>
    </source>
</evidence>
<dbReference type="AlphaFoldDB" id="U6GLF3"/>
<name>U6GLF3_EIMAC</name>
<accession>U6GLF3</accession>
<keyword evidence="1" id="KW-1133">Transmembrane helix</keyword>
<feature type="transmembrane region" description="Helical" evidence="1">
    <location>
        <begin position="88"/>
        <end position="114"/>
    </location>
</feature>
<sequence>MPMFKQGTMSFLTGAIPVIFPKTYARSRQFMLIGAQALDEMPDLLTFVIATIAGIGLTAIWNIWICASILTMGRPVPEPLVVESHNEIYMGIMTAFTRTPGQGLACLIVLITFILQFESGSRNSLKTECEAPDAIIFSAIIFTKFFTTRCVKKWFEKLPKNGMRSPRCDYLLPVCFDVPKDWGPLGAATFFSPVCRMPATFMQMLAAESSLAPHTDTLATYLQRRFSYWNDCLLFNNQLLPVKLDEANGGYLEAALAGYISIFVAVFTWIALELAPIFNNTVFQEAVNAASCAAVMYWSKAAADVLWCNSINSDTLPVYESRHLRRKFLDLLRRKCDRQILF</sequence>
<feature type="transmembrane region" description="Helical" evidence="1">
    <location>
        <begin position="251"/>
        <end position="272"/>
    </location>
</feature>
<reference evidence="2" key="1">
    <citation type="submission" date="2013-10" db="EMBL/GenBank/DDBJ databases">
        <title>Genomic analysis of the causative agents of coccidiosis in chickens.</title>
        <authorList>
            <person name="Reid A.J."/>
            <person name="Blake D."/>
            <person name="Billington K."/>
            <person name="Browne H."/>
            <person name="Dunn M."/>
            <person name="Hung S."/>
            <person name="Kawahara F."/>
            <person name="Miranda-Saavedra D."/>
            <person name="Mourier T."/>
            <person name="Nagra H."/>
            <person name="Otto T.D."/>
            <person name="Rawlings N."/>
            <person name="Sanchez A."/>
            <person name="Sanders M."/>
            <person name="Subramaniam C."/>
            <person name="Tay Y."/>
            <person name="Dear P."/>
            <person name="Doerig C."/>
            <person name="Gruber A."/>
            <person name="Parkinson J."/>
            <person name="Shirley M."/>
            <person name="Wan K.L."/>
            <person name="Berriman M."/>
            <person name="Tomley F."/>
            <person name="Pain A."/>
        </authorList>
    </citation>
    <scope>NUCLEOTIDE SEQUENCE</scope>
    <source>
        <strain evidence="2">Houghton</strain>
    </source>
</reference>
<dbReference type="OrthoDB" id="354141at2759"/>
<dbReference type="Proteomes" id="UP000018050">
    <property type="component" value="Unassembled WGS sequence"/>
</dbReference>
<organism evidence="2 3">
    <name type="scientific">Eimeria acervulina</name>
    <name type="common">Coccidian parasite</name>
    <dbReference type="NCBI Taxonomy" id="5801"/>
    <lineage>
        <taxon>Eukaryota</taxon>
        <taxon>Sar</taxon>
        <taxon>Alveolata</taxon>
        <taxon>Apicomplexa</taxon>
        <taxon>Conoidasida</taxon>
        <taxon>Coccidia</taxon>
        <taxon>Eucoccidiorida</taxon>
        <taxon>Eimeriorina</taxon>
        <taxon>Eimeriidae</taxon>
        <taxon>Eimeria</taxon>
    </lineage>
</organism>